<feature type="region of interest" description="Disordered" evidence="5">
    <location>
        <begin position="282"/>
        <end position="308"/>
    </location>
</feature>
<comment type="similarity">
    <text evidence="1">Belongs to the sirtuin family. Class I subfamily.</text>
</comment>
<feature type="binding site" evidence="4">
    <location>
        <position position="460"/>
    </location>
    <ligand>
        <name>Zn(2+)</name>
        <dbReference type="ChEBI" id="CHEBI:29105"/>
    </ligand>
</feature>
<dbReference type="PROSITE" id="PS50305">
    <property type="entry name" value="SIRTUIN"/>
    <property type="match status" value="1"/>
</dbReference>
<feature type="compositionally biased region" description="Basic residues" evidence="5">
    <location>
        <begin position="208"/>
        <end position="218"/>
    </location>
</feature>
<evidence type="ECO:0000256" key="3">
    <source>
        <dbReference type="ARBA" id="ARBA00023027"/>
    </source>
</evidence>
<dbReference type="GO" id="GO:0017136">
    <property type="term" value="F:histone deacetylase activity, NAD-dependent"/>
    <property type="evidence" value="ECO:0007669"/>
    <property type="project" value="TreeGrafter"/>
</dbReference>
<evidence type="ECO:0000256" key="2">
    <source>
        <dbReference type="ARBA" id="ARBA00022679"/>
    </source>
</evidence>
<dbReference type="InterPro" id="IPR026590">
    <property type="entry name" value="Ssirtuin_cat_dom"/>
</dbReference>
<dbReference type="OrthoDB" id="2919105at2759"/>
<evidence type="ECO:0000313" key="7">
    <source>
        <dbReference type="EMBL" id="CAG8980225.1"/>
    </source>
</evidence>
<feature type="compositionally biased region" description="Low complexity" evidence="5">
    <location>
        <begin position="165"/>
        <end position="175"/>
    </location>
</feature>
<feature type="region of interest" description="Disordered" evidence="5">
    <location>
        <begin position="98"/>
        <end position="138"/>
    </location>
</feature>
<keyword evidence="4" id="KW-0479">Metal-binding</keyword>
<keyword evidence="8" id="KW-1185">Reference proteome</keyword>
<dbReference type="GO" id="GO:0005634">
    <property type="term" value="C:nucleus"/>
    <property type="evidence" value="ECO:0007669"/>
    <property type="project" value="TreeGrafter"/>
</dbReference>
<dbReference type="InterPro" id="IPR029035">
    <property type="entry name" value="DHS-like_NAD/FAD-binding_dom"/>
</dbReference>
<keyword evidence="3" id="KW-0520">NAD</keyword>
<dbReference type="SUPFAM" id="SSF52467">
    <property type="entry name" value="DHS-like NAD/FAD-binding domain"/>
    <property type="match status" value="2"/>
</dbReference>
<dbReference type="PANTHER" id="PTHR11085">
    <property type="entry name" value="NAD-DEPENDENT PROTEIN DEACYLASE SIRTUIN-5, MITOCHONDRIAL-RELATED"/>
    <property type="match status" value="1"/>
</dbReference>
<evidence type="ECO:0000256" key="5">
    <source>
        <dbReference type="SAM" id="MobiDB-lite"/>
    </source>
</evidence>
<feature type="binding site" evidence="4">
    <location>
        <position position="457"/>
    </location>
    <ligand>
        <name>Zn(2+)</name>
        <dbReference type="ChEBI" id="CHEBI:29105"/>
    </ligand>
</feature>
<dbReference type="GO" id="GO:0070403">
    <property type="term" value="F:NAD+ binding"/>
    <property type="evidence" value="ECO:0007669"/>
    <property type="project" value="InterPro"/>
</dbReference>
<reference evidence="7" key="1">
    <citation type="submission" date="2021-07" db="EMBL/GenBank/DDBJ databases">
        <authorList>
            <person name="Durling M."/>
        </authorList>
    </citation>
    <scope>NUCLEOTIDE SEQUENCE</scope>
</reference>
<comment type="caution">
    <text evidence="7">The sequence shown here is derived from an EMBL/GenBank/DDBJ whole genome shotgun (WGS) entry which is preliminary data.</text>
</comment>
<feature type="compositionally biased region" description="Low complexity" evidence="5">
    <location>
        <begin position="122"/>
        <end position="138"/>
    </location>
</feature>
<feature type="region of interest" description="Disordered" evidence="5">
    <location>
        <begin position="835"/>
        <end position="877"/>
    </location>
</feature>
<organism evidence="7 8">
    <name type="scientific">Hymenoscyphus albidus</name>
    <dbReference type="NCBI Taxonomy" id="595503"/>
    <lineage>
        <taxon>Eukaryota</taxon>
        <taxon>Fungi</taxon>
        <taxon>Dikarya</taxon>
        <taxon>Ascomycota</taxon>
        <taxon>Pezizomycotina</taxon>
        <taxon>Leotiomycetes</taxon>
        <taxon>Helotiales</taxon>
        <taxon>Helotiaceae</taxon>
        <taxon>Hymenoscyphus</taxon>
    </lineage>
</organism>
<dbReference type="Pfam" id="PF02146">
    <property type="entry name" value="SIR2"/>
    <property type="match status" value="3"/>
</dbReference>
<feature type="compositionally biased region" description="Low complexity" evidence="5">
    <location>
        <begin position="226"/>
        <end position="245"/>
    </location>
</feature>
<dbReference type="InterPro" id="IPR050134">
    <property type="entry name" value="NAD-dep_sirtuin_deacylases"/>
</dbReference>
<name>A0A9N9LRZ8_9HELO</name>
<feature type="region of interest" description="Disordered" evidence="5">
    <location>
        <begin position="591"/>
        <end position="629"/>
    </location>
</feature>
<keyword evidence="2" id="KW-0808">Transferase</keyword>
<evidence type="ECO:0000256" key="1">
    <source>
        <dbReference type="ARBA" id="ARBA00006924"/>
    </source>
</evidence>
<dbReference type="Gene3D" id="3.40.50.1220">
    <property type="entry name" value="TPP-binding domain"/>
    <property type="match status" value="2"/>
</dbReference>
<feature type="binding site" evidence="4">
    <location>
        <position position="431"/>
    </location>
    <ligand>
        <name>Zn(2+)</name>
        <dbReference type="ChEBI" id="CHEBI:29105"/>
    </ligand>
</feature>
<dbReference type="AlphaFoldDB" id="A0A9N9LRZ8"/>
<feature type="domain" description="Deacetylase sirtuin-type" evidence="6">
    <location>
        <begin position="4"/>
        <end position="583"/>
    </location>
</feature>
<protein>
    <recommendedName>
        <fullName evidence="6">Deacetylase sirtuin-type domain-containing protein</fullName>
    </recommendedName>
</protein>
<feature type="region of interest" description="Disordered" evidence="5">
    <location>
        <begin position="654"/>
        <end position="764"/>
    </location>
</feature>
<keyword evidence="4" id="KW-0862">Zinc</keyword>
<dbReference type="GO" id="GO:0046872">
    <property type="term" value="F:metal ion binding"/>
    <property type="evidence" value="ECO:0007669"/>
    <property type="project" value="UniProtKB-KW"/>
</dbReference>
<dbReference type="EMBL" id="CAJVRM010000368">
    <property type="protein sequence ID" value="CAG8980225.1"/>
    <property type="molecule type" value="Genomic_DNA"/>
</dbReference>
<feature type="compositionally biased region" description="Polar residues" evidence="5">
    <location>
        <begin position="860"/>
        <end position="877"/>
    </location>
</feature>
<evidence type="ECO:0000256" key="4">
    <source>
        <dbReference type="PROSITE-ProRule" id="PRU00236"/>
    </source>
</evidence>
<feature type="active site" description="Proton acceptor" evidence="4">
    <location>
        <position position="423"/>
    </location>
</feature>
<feature type="compositionally biased region" description="Basic and acidic residues" evidence="5">
    <location>
        <begin position="591"/>
        <end position="614"/>
    </location>
</feature>
<evidence type="ECO:0000259" key="6">
    <source>
        <dbReference type="PROSITE" id="PS50305"/>
    </source>
</evidence>
<feature type="compositionally biased region" description="Low complexity" evidence="5">
    <location>
        <begin position="727"/>
        <end position="739"/>
    </location>
</feature>
<dbReference type="PANTHER" id="PTHR11085:SF8">
    <property type="entry name" value="NAD-DEPENDENT HISTONE DEACETYLASE HST3"/>
    <property type="match status" value="1"/>
</dbReference>
<gene>
    <name evidence="7" type="ORF">HYALB_00013397</name>
</gene>
<evidence type="ECO:0000313" key="8">
    <source>
        <dbReference type="Proteomes" id="UP000701801"/>
    </source>
</evidence>
<feature type="binding site" evidence="4">
    <location>
        <position position="434"/>
    </location>
    <ligand>
        <name>Zn(2+)</name>
        <dbReference type="ChEBI" id="CHEBI:29105"/>
    </ligand>
</feature>
<feature type="region of interest" description="Disordered" evidence="5">
    <location>
        <begin position="896"/>
        <end position="966"/>
    </location>
</feature>
<feature type="compositionally biased region" description="Polar residues" evidence="5">
    <location>
        <begin position="920"/>
        <end position="936"/>
    </location>
</feature>
<proteinExistence type="inferred from homology"/>
<sequence length="966" mass="107301">MPTTNVKSGSSQELQCIADALARSKKVIVVTGAGISTNCGIPDFRSENGLYSLIQAQYDKSLENPPWEQTNTFDIDDRPKKRKRPSYFYEVVAPDGNVVGVIDDEEDPSSQPPSRDDEKPQTSNILPSSSPLSSRSTTPSLSFSYFDIPHYQNRESDTSVGSSTRENNSPSLRSLRSSRQRVTKDCSPQPNALELPSPACEPEQPQKFTRKSNGRFTRKSSSLADPPTAATSRTSSPTRSLRSAAVRTFTPEPTTARLNSVPIDDLREVLPNKRLQILQREASSFMSSPSDEEPSTQSSQTSSRTLPNMKGRDLFDSMVWQDPFTTSIFYMFISSLRQKIQNDVKTTTETHAFIRTLRDGGRLVRNYTQNIDCLEERLGLCTELTRGPGHRARFHSKTQREPRPEIIDEQSAHNGGVEVVLLHGSLVDLRCGLCGKLSPWSEADRESATLSGQAPDCPYCTEYNAHRTGRGRRELAVGRLRPDIVLYGEEHPHANLVGPLITHDIGIGPDVLLIMGTSLKVHGLKIMVKEFAKAVHSRGGTVVFVNRTKPPESTWGDVIDYWVEWDCDAWVSDLKQRREDIWLPQGTIEEPKKRQSIEKKRQSIDRPKPRESIGETKPGVKKSRPQCMRDDKMNGAYVTFKILDTLKMFPDDAGNIASRPAHPDKFQSRTSLGANRESRPEISLPTLTIPAGVAKQKPPAPKRKTKSMSAADSLPKAVPQNKKKRQSMPSKPTKSTGTTSKDKQVDGPQIMGQDESVDEQRAKDASHVANVLEKWNELLRIVPTLPKHISPQDRLDTLKHNLGTNANRFPAYSYSNHFPNLRAKNSDFLERINLLSHPPRGDSLPPIQNEPPRSPDPKTNDNAYNRRTSRRLMNQSPEQLTAKLATAWGGGVRSGRVLPSLEGPQDLEDLSLLPTPPASGASSDPITPTASESQPQRIKRMGSIGRILSSPVDESEWHDASEVISG</sequence>
<feature type="compositionally biased region" description="Basic and acidic residues" evidence="5">
    <location>
        <begin position="955"/>
        <end position="966"/>
    </location>
</feature>
<accession>A0A9N9LRZ8</accession>
<feature type="region of interest" description="Disordered" evidence="5">
    <location>
        <begin position="153"/>
        <end position="260"/>
    </location>
</feature>
<dbReference type="InterPro" id="IPR003000">
    <property type="entry name" value="Sirtuin"/>
</dbReference>
<dbReference type="Proteomes" id="UP000701801">
    <property type="component" value="Unassembled WGS sequence"/>
</dbReference>